<dbReference type="GO" id="GO:0003723">
    <property type="term" value="F:RNA binding"/>
    <property type="evidence" value="ECO:0007669"/>
    <property type="project" value="UniProtKB-KW"/>
</dbReference>
<keyword evidence="8" id="KW-0539">Nucleus</keyword>
<evidence type="ECO:0000256" key="11">
    <source>
        <dbReference type="ARBA" id="ARBA00076743"/>
    </source>
</evidence>
<evidence type="ECO:0000256" key="10">
    <source>
        <dbReference type="ARBA" id="ARBA00065983"/>
    </source>
</evidence>
<feature type="region of interest" description="Disordered" evidence="12">
    <location>
        <begin position="1"/>
        <end position="36"/>
    </location>
</feature>
<dbReference type="PANTHER" id="PTHR31633">
    <property type="entry name" value="H/ACA RIBONUCLEOPROTEIN COMPLEX NON-CORE SUBUNIT NAF1"/>
    <property type="match status" value="1"/>
</dbReference>
<dbReference type="Proteomes" id="UP000195602">
    <property type="component" value="Unassembled WGS sequence"/>
</dbReference>
<evidence type="ECO:0000256" key="1">
    <source>
        <dbReference type="ARBA" id="ARBA00004123"/>
    </source>
</evidence>
<feature type="compositionally biased region" description="Acidic residues" evidence="12">
    <location>
        <begin position="197"/>
        <end position="220"/>
    </location>
</feature>
<keyword evidence="4" id="KW-0690">Ribosome biogenesis</keyword>
<feature type="compositionally biased region" description="Basic and acidic residues" evidence="12">
    <location>
        <begin position="98"/>
        <end position="107"/>
    </location>
</feature>
<name>A0AA91T484_CLALS</name>
<feature type="compositionally biased region" description="Low complexity" evidence="12">
    <location>
        <begin position="177"/>
        <end position="196"/>
    </location>
</feature>
<evidence type="ECO:0000256" key="5">
    <source>
        <dbReference type="ARBA" id="ARBA00022552"/>
    </source>
</evidence>
<dbReference type="InterPro" id="IPR040309">
    <property type="entry name" value="Naf1"/>
</dbReference>
<dbReference type="PANTHER" id="PTHR31633:SF1">
    <property type="entry name" value="H_ACA RIBONUCLEOPROTEIN COMPLEX NON-CORE SUBUNIT NAF1"/>
    <property type="match status" value="1"/>
</dbReference>
<dbReference type="EMBL" id="LYUB02000001">
    <property type="protein sequence ID" value="OVF10775.1"/>
    <property type="molecule type" value="Genomic_DNA"/>
</dbReference>
<dbReference type="FunFam" id="2.40.10.230:FF:000002">
    <property type="entry name" value="H/ACA ribonucleoprotein complex non-core subunit NAF1"/>
    <property type="match status" value="1"/>
</dbReference>
<comment type="similarity">
    <text evidence="2">Belongs to the NAF1 family.</text>
</comment>
<evidence type="ECO:0000256" key="6">
    <source>
        <dbReference type="ARBA" id="ARBA00022553"/>
    </source>
</evidence>
<evidence type="ECO:0000256" key="8">
    <source>
        <dbReference type="ARBA" id="ARBA00023242"/>
    </source>
</evidence>
<dbReference type="InterPro" id="IPR038664">
    <property type="entry name" value="Gar1/Naf1_Cbf5-bd_sf"/>
</dbReference>
<feature type="compositionally biased region" description="Basic and acidic residues" evidence="12">
    <location>
        <begin position="131"/>
        <end position="149"/>
    </location>
</feature>
<dbReference type="InterPro" id="IPR009000">
    <property type="entry name" value="Transl_B-barrel_sf"/>
</dbReference>
<evidence type="ECO:0000256" key="9">
    <source>
        <dbReference type="ARBA" id="ARBA00054735"/>
    </source>
</evidence>
<comment type="function">
    <text evidence="9">RNA-binding protein required for the maturation of box H/ACA snoRNPs complex and ribosome biogenesis. During assembly of the H/ACA snoRNPs complex, it associates with the complex and disappears during maturation of the complex and is replaced by GAR1 to yield mature H/ACA snoRNPs complex. Acts as a competitive binder for CBF5 probably required to prevent non-cognate RNAs from being loaded during transport of the particle by inducing a non-productive conformation of CBF5.</text>
</comment>
<dbReference type="GO" id="GO:0001522">
    <property type="term" value="P:pseudouridine synthesis"/>
    <property type="evidence" value="ECO:0007669"/>
    <property type="project" value="InterPro"/>
</dbReference>
<organism evidence="13 14">
    <name type="scientific">Clavispora lusitaniae</name>
    <name type="common">Candida lusitaniae</name>
    <dbReference type="NCBI Taxonomy" id="36911"/>
    <lineage>
        <taxon>Eukaryota</taxon>
        <taxon>Fungi</taxon>
        <taxon>Dikarya</taxon>
        <taxon>Ascomycota</taxon>
        <taxon>Saccharomycotina</taxon>
        <taxon>Pichiomycetes</taxon>
        <taxon>Metschnikowiaceae</taxon>
        <taxon>Clavispora</taxon>
    </lineage>
</organism>
<dbReference type="InterPro" id="IPR007504">
    <property type="entry name" value="H/ACA_rnp_Gar1/Naf1"/>
</dbReference>
<dbReference type="GO" id="GO:0000493">
    <property type="term" value="P:box H/ACA snoRNP assembly"/>
    <property type="evidence" value="ECO:0007669"/>
    <property type="project" value="InterPro"/>
</dbReference>
<feature type="compositionally biased region" description="Acidic residues" evidence="12">
    <location>
        <begin position="163"/>
        <end position="176"/>
    </location>
</feature>
<dbReference type="Pfam" id="PF04410">
    <property type="entry name" value="Gar1"/>
    <property type="match status" value="1"/>
</dbReference>
<dbReference type="GO" id="GO:0005732">
    <property type="term" value="C:sno(s)RNA-containing ribonucleoprotein complex"/>
    <property type="evidence" value="ECO:0007669"/>
    <property type="project" value="InterPro"/>
</dbReference>
<keyword evidence="5" id="KW-0698">rRNA processing</keyword>
<evidence type="ECO:0000256" key="2">
    <source>
        <dbReference type="ARBA" id="ARBA00009801"/>
    </source>
</evidence>
<dbReference type="KEGG" id="clus:A9F13_01g01925"/>
<gene>
    <name evidence="13" type="ORF">A9F13_01g01925</name>
</gene>
<evidence type="ECO:0000313" key="13">
    <source>
        <dbReference type="EMBL" id="OVF10775.1"/>
    </source>
</evidence>
<feature type="region of interest" description="Disordered" evidence="12">
    <location>
        <begin position="56"/>
        <end position="237"/>
    </location>
</feature>
<protein>
    <recommendedName>
        <fullName evidence="3">H/ACA ribonucleoprotein complex non-core subunit NAF1</fullName>
    </recommendedName>
    <alternativeName>
        <fullName evidence="11">Nuclear assembly factor 1</fullName>
    </alternativeName>
</protein>
<evidence type="ECO:0000313" key="14">
    <source>
        <dbReference type="Proteomes" id="UP000195602"/>
    </source>
</evidence>
<dbReference type="Gene3D" id="2.40.10.230">
    <property type="entry name" value="Probable tRNA pseudouridine synthase domain"/>
    <property type="match status" value="1"/>
</dbReference>
<dbReference type="GO" id="GO:0005634">
    <property type="term" value="C:nucleus"/>
    <property type="evidence" value="ECO:0007669"/>
    <property type="project" value="UniProtKB-SubCell"/>
</dbReference>
<reference evidence="13 14" key="1">
    <citation type="submission" date="2017-04" db="EMBL/GenBank/DDBJ databases">
        <title>Draft genome of the yeast Clavispora lusitaniae type strain CBS 6936.</title>
        <authorList>
            <person name="Durrens P."/>
            <person name="Klopp C."/>
            <person name="Biteau N."/>
            <person name="Fitton-Ouhabi V."/>
            <person name="Dementhon K."/>
            <person name="Accoceberry I."/>
            <person name="Sherman D.J."/>
            <person name="Noel T."/>
        </authorList>
    </citation>
    <scope>NUCLEOTIDE SEQUENCE [LARGE SCALE GENOMIC DNA]</scope>
    <source>
        <strain evidence="13 14">CBS 6936</strain>
    </source>
</reference>
<comment type="subcellular location">
    <subcellularLocation>
        <location evidence="1">Nucleus</location>
    </subcellularLocation>
</comment>
<dbReference type="OMA" id="CEDEKMV"/>
<accession>A0AA91T484</accession>
<keyword evidence="7" id="KW-0694">RNA-binding</keyword>
<comment type="caution">
    <text evidence="13">The sequence shown here is derived from an EMBL/GenBank/DDBJ whole genome shotgun (WGS) entry which is preliminary data.</text>
</comment>
<feature type="compositionally biased region" description="Polar residues" evidence="12">
    <location>
        <begin position="405"/>
        <end position="430"/>
    </location>
</feature>
<feature type="compositionally biased region" description="Low complexity" evidence="12">
    <location>
        <begin position="504"/>
        <end position="546"/>
    </location>
</feature>
<feature type="compositionally biased region" description="Acidic residues" evidence="12">
    <location>
        <begin position="358"/>
        <end position="372"/>
    </location>
</feature>
<keyword evidence="6" id="KW-0597">Phosphoprotein</keyword>
<comment type="subunit">
    <text evidence="10">During assembly of the complex, component of the small nucleolar ribonucleoprotein particles containing H/ACA-type snoRNAs (H/ACA snoRNPs) which contains CBF5, NAF1, NHP2 and NOP10 proteins. Interacts with SHQ1. Interacts directly with CBF5. Interacts with hyperphosphorylated C-terminal domain (CTD) of RNA polymerase II large subunit (RPB1).</text>
</comment>
<evidence type="ECO:0000256" key="7">
    <source>
        <dbReference type="ARBA" id="ARBA00022884"/>
    </source>
</evidence>
<feature type="region of interest" description="Disordered" evidence="12">
    <location>
        <begin position="504"/>
        <end position="552"/>
    </location>
</feature>
<evidence type="ECO:0000256" key="4">
    <source>
        <dbReference type="ARBA" id="ARBA00022517"/>
    </source>
</evidence>
<feature type="compositionally biased region" description="Polar residues" evidence="12">
    <location>
        <begin position="108"/>
        <end position="130"/>
    </location>
</feature>
<proteinExistence type="inferred from homology"/>
<evidence type="ECO:0000256" key="12">
    <source>
        <dbReference type="SAM" id="MobiDB-lite"/>
    </source>
</evidence>
<dbReference type="GO" id="GO:0006364">
    <property type="term" value="P:rRNA processing"/>
    <property type="evidence" value="ECO:0007669"/>
    <property type="project" value="UniProtKB-KW"/>
</dbReference>
<sequence length="612" mass="67979">MDNSQEIKFPSGLESESDLVKPTMPTNELTPNEQDQAICGDVETTSEKVTAIQTIQGSVQIGDSSSKETLSAEPVDTAQESDANSGNEVESIANENTPGHDHMKRGQDNVNENTNDLTPITNAEDNSSQDKGNDEVSEEAHAGKVKDFLEGQTQETVEKFSDDEISLDDSSSDSDSDSVSSSSDSSSSDSSSSDSSDSSDDEETNNNEEIIDELEEEEEGSSGPILSKNEVSDEAAPTLPSDYKVAENAPLELVGTITSLVEKNIIIKANISGEFRVLKENSVLCLEDRQVIGPLFETFGRLQAPNYRIKFNTDEEFEKFKDKKGAKVFYVVPDSQFLYTDAIKKAKGTDASNCHDEELPEEEQEFSDDEQELAAKQEKKKKKKQKQRKNDQGTGEPAKKKHQTNSDQKFVSYGFASNSTPATLPSTPQYGAQYHHHGTSPHVKPYVQSTENVSNPYGVPINQVQPNPYGQPYPYQQAQNQFYPQPGYSNAPQYQNMPYQNAMQFQQQPQYQQHQQASSQLHAQFQPQTSFQQQQQMQLQHAQLTPSSLQTQHASQPYYAQYQQQGTNQSNYSQAQWAQATSEPSALHQLQQLVANRLTQNQHQQGQEPPGN</sequence>
<evidence type="ECO:0000256" key="3">
    <source>
        <dbReference type="ARBA" id="ARBA00021438"/>
    </source>
</evidence>
<feature type="compositionally biased region" description="Polar residues" evidence="12">
    <location>
        <begin position="56"/>
        <end position="69"/>
    </location>
</feature>
<feature type="compositionally biased region" description="Basic residues" evidence="12">
    <location>
        <begin position="378"/>
        <end position="387"/>
    </location>
</feature>
<dbReference type="AlphaFoldDB" id="A0AA91T484"/>
<dbReference type="SUPFAM" id="SSF50447">
    <property type="entry name" value="Translation proteins"/>
    <property type="match status" value="1"/>
</dbReference>
<feature type="region of interest" description="Disordered" evidence="12">
    <location>
        <begin position="349"/>
        <end position="441"/>
    </location>
</feature>
<feature type="compositionally biased region" description="Polar residues" evidence="12">
    <location>
        <begin position="78"/>
        <end position="97"/>
    </location>
</feature>
<feature type="compositionally biased region" description="Polar residues" evidence="12">
    <location>
        <begin position="24"/>
        <end position="35"/>
    </location>
</feature>